<dbReference type="EMBL" id="PQVW01000008">
    <property type="protein sequence ID" value="POZ22541.1"/>
    <property type="molecule type" value="Genomic_DNA"/>
</dbReference>
<keyword evidence="8" id="KW-1185">Reference proteome</keyword>
<evidence type="ECO:0000256" key="2">
    <source>
        <dbReference type="ARBA" id="ARBA00006796"/>
    </source>
</evidence>
<dbReference type="Proteomes" id="UP000237025">
    <property type="component" value="Unassembled WGS sequence"/>
</dbReference>
<keyword evidence="3 6" id="KW-0285">Flavoprotein</keyword>
<dbReference type="PANTHER" id="PTHR43624:SF2">
    <property type="entry name" value="ELECTRON TRANSFER FLAVOPROTEIN-QUINONE OXIDOREDUCTASE YDIS-RELATED"/>
    <property type="match status" value="1"/>
</dbReference>
<dbReference type="Pfam" id="PF12831">
    <property type="entry name" value="FAD_oxidored"/>
    <property type="match status" value="1"/>
</dbReference>
<dbReference type="InterPro" id="IPR039651">
    <property type="entry name" value="FixC-like"/>
</dbReference>
<dbReference type="RefSeq" id="WP_103949245.1">
    <property type="nucleotide sequence ID" value="NZ_PQVT01000025.1"/>
</dbReference>
<proteinExistence type="inferred from homology"/>
<comment type="similarity">
    <text evidence="2 6">Belongs to the ETF-QO/FixC family.</text>
</comment>
<name>A0ABX5A1B6_9ENTR</name>
<dbReference type="PANTHER" id="PTHR43624">
    <property type="entry name" value="ELECTRON TRANSFER FLAVOPROTEIN-QUINONE OXIDOREDUCTASE YDIS-RELATED"/>
    <property type="match status" value="1"/>
</dbReference>
<comment type="function">
    <text evidence="6">Part of an electron transfer system.</text>
</comment>
<reference evidence="7 8" key="1">
    <citation type="submission" date="2018-02" db="EMBL/GenBank/DDBJ databases">
        <title>Lelliotia aquatilis sp. nov., isolated from drinking water.</title>
        <authorList>
            <person name="Kaempfer P."/>
            <person name="Glaeser S."/>
            <person name="Exner M."/>
            <person name="Doijad S."/>
            <person name="Chakraborty T."/>
        </authorList>
    </citation>
    <scope>NUCLEOTIDE SEQUENCE [LARGE SCALE GENOMIC DNA]</scope>
    <source>
        <strain evidence="7 8">6331-17</strain>
    </source>
</reference>
<comment type="caution">
    <text evidence="7">The sequence shown here is derived from an EMBL/GenBank/DDBJ whole genome shotgun (WGS) entry which is preliminary data.</text>
</comment>
<dbReference type="SUPFAM" id="SSF51905">
    <property type="entry name" value="FAD/NAD(P)-binding domain"/>
    <property type="match status" value="1"/>
</dbReference>
<evidence type="ECO:0000256" key="5">
    <source>
        <dbReference type="ARBA" id="ARBA00023002"/>
    </source>
</evidence>
<keyword evidence="4 6" id="KW-0274">FAD</keyword>
<dbReference type="Gene3D" id="3.50.50.60">
    <property type="entry name" value="FAD/NAD(P)-binding domain"/>
    <property type="match status" value="1"/>
</dbReference>
<evidence type="ECO:0000256" key="4">
    <source>
        <dbReference type="ARBA" id="ARBA00022827"/>
    </source>
</evidence>
<protein>
    <recommendedName>
        <fullName evidence="6">Protein FixC</fullName>
    </recommendedName>
</protein>
<gene>
    <name evidence="7" type="ORF">C3712_12715</name>
</gene>
<evidence type="ECO:0000256" key="1">
    <source>
        <dbReference type="ARBA" id="ARBA00001974"/>
    </source>
</evidence>
<evidence type="ECO:0000313" key="8">
    <source>
        <dbReference type="Proteomes" id="UP000237025"/>
    </source>
</evidence>
<comment type="cofactor">
    <cofactor evidence="1 6">
        <name>FAD</name>
        <dbReference type="ChEBI" id="CHEBI:57692"/>
    </cofactor>
</comment>
<dbReference type="InterPro" id="IPR036188">
    <property type="entry name" value="FAD/NAD-bd_sf"/>
</dbReference>
<evidence type="ECO:0000256" key="3">
    <source>
        <dbReference type="ARBA" id="ARBA00022630"/>
    </source>
</evidence>
<sequence>MADDFDLIIIGAGIAGSTCALLSARAGLSVLLIERGEQPGSKNLSGGRLYGYALADILPDFHHSAPLERRITREHFSLLTADGATSLCAQNPASPSWSVLRARFDPWLAAQAEAAGAQLLCGVTVDALHREQGRITGVMCEGELLRARVVVLAEGANSLLAEQQNLVSRPSMEQMALGIKETLALDPSRIQERFHLEENEGAAWLFSGQICGTKPAGAFLYTNQQSLSLGIVAPLASLRNGPGSASSLLAKLKHHPTLRPLIRDTETLEYAAHLVPEGGLNSVPLQRAGEGWLLIGDALRTCINTGVTVRGMDTAMLSAQAAAQALIAHFRQPKKPLQTLFDRELERSILWQQLQRYRHVPALLQRESFYHQWPEFSRAIMRDLTRVDATTNLPLWRILLSHTRRFGVAQMGADILRSLRCL</sequence>
<keyword evidence="5 6" id="KW-0560">Oxidoreductase</keyword>
<accession>A0ABX5A1B6</accession>
<dbReference type="SUPFAM" id="SSF54373">
    <property type="entry name" value="FAD-linked reductases, C-terminal domain"/>
    <property type="match status" value="1"/>
</dbReference>
<dbReference type="PRINTS" id="PR00469">
    <property type="entry name" value="PNDRDTASEII"/>
</dbReference>
<evidence type="ECO:0000313" key="7">
    <source>
        <dbReference type="EMBL" id="POZ22541.1"/>
    </source>
</evidence>
<evidence type="ECO:0000256" key="6">
    <source>
        <dbReference type="RuleBase" id="RU366069"/>
    </source>
</evidence>
<organism evidence="7 8">
    <name type="scientific">Lelliottia aquatilis</name>
    <dbReference type="NCBI Taxonomy" id="2080838"/>
    <lineage>
        <taxon>Bacteria</taxon>
        <taxon>Pseudomonadati</taxon>
        <taxon>Pseudomonadota</taxon>
        <taxon>Gammaproteobacteria</taxon>
        <taxon>Enterobacterales</taxon>
        <taxon>Enterobacteriaceae</taxon>
        <taxon>Lelliottia</taxon>
    </lineage>
</organism>